<comment type="caution">
    <text evidence="1">The sequence shown here is derived from an EMBL/GenBank/DDBJ whole genome shotgun (WGS) entry which is preliminary data.</text>
</comment>
<evidence type="ECO:0000313" key="1">
    <source>
        <dbReference type="EMBL" id="KAK7688660.1"/>
    </source>
</evidence>
<protein>
    <submittedName>
        <fullName evidence="1">Uncharacterized protein</fullName>
    </submittedName>
</protein>
<reference evidence="1 2" key="1">
    <citation type="submission" date="2022-09" db="EMBL/GenBank/DDBJ databases">
        <authorList>
            <person name="Palmer J.M."/>
        </authorList>
    </citation>
    <scope>NUCLEOTIDE SEQUENCE [LARGE SCALE GENOMIC DNA]</scope>
    <source>
        <strain evidence="1 2">DSM 7382</strain>
    </source>
</reference>
<accession>A0AAW0GI80</accession>
<keyword evidence="2" id="KW-1185">Reference proteome</keyword>
<evidence type="ECO:0000313" key="2">
    <source>
        <dbReference type="Proteomes" id="UP001385951"/>
    </source>
</evidence>
<proteinExistence type="predicted"/>
<gene>
    <name evidence="1" type="ORF">QCA50_008198</name>
</gene>
<dbReference type="AlphaFoldDB" id="A0AAW0GI80"/>
<dbReference type="EMBL" id="JASBNA010000010">
    <property type="protein sequence ID" value="KAK7688660.1"/>
    <property type="molecule type" value="Genomic_DNA"/>
</dbReference>
<dbReference type="Proteomes" id="UP001385951">
    <property type="component" value="Unassembled WGS sequence"/>
</dbReference>
<sequence>MGQYWTVFNLDKHETYICSGEKYGVGLSLGVFRELPGLLARPSGYKQIDENNLQRIIAKKLGLTQASYALGVHTLIFN</sequence>
<name>A0AAW0GI80_9APHY</name>
<organism evidence="1 2">
    <name type="scientific">Cerrena zonata</name>
    <dbReference type="NCBI Taxonomy" id="2478898"/>
    <lineage>
        <taxon>Eukaryota</taxon>
        <taxon>Fungi</taxon>
        <taxon>Dikarya</taxon>
        <taxon>Basidiomycota</taxon>
        <taxon>Agaricomycotina</taxon>
        <taxon>Agaricomycetes</taxon>
        <taxon>Polyporales</taxon>
        <taxon>Cerrenaceae</taxon>
        <taxon>Cerrena</taxon>
    </lineage>
</organism>